<keyword evidence="1" id="KW-0547">Nucleotide-binding</keyword>
<keyword evidence="2 5" id="KW-0378">Hydrolase</keyword>
<evidence type="ECO:0000313" key="6">
    <source>
        <dbReference type="Proteomes" id="UP000638981"/>
    </source>
</evidence>
<dbReference type="InterPro" id="IPR029000">
    <property type="entry name" value="Cyclophilin-like_dom_sf"/>
</dbReference>
<evidence type="ECO:0000256" key="2">
    <source>
        <dbReference type="ARBA" id="ARBA00022801"/>
    </source>
</evidence>
<dbReference type="PANTHER" id="PTHR43309:SF3">
    <property type="entry name" value="5-OXOPROLINASE SUBUNIT C"/>
    <property type="match status" value="1"/>
</dbReference>
<feature type="domain" description="Carboxyltransferase" evidence="4">
    <location>
        <begin position="26"/>
        <end position="302"/>
    </location>
</feature>
<dbReference type="AlphaFoldDB" id="A0A918TNU0"/>
<accession>A0A918TNU0</accession>
<dbReference type="Pfam" id="PF02626">
    <property type="entry name" value="CT_A_B"/>
    <property type="match status" value="1"/>
</dbReference>
<sequence length="310" mass="32961">MKAVLHILRVGPQVTVQDAGRMGLMRFGVPQSGPMDRAAFALAQKAIGGAGAGAGIEVSRGGLLLECREGPVNLALAGGGFAVTAAGVPGDSWQVLTLQTGDRLDIRPGPWGSWCYLVFGGRLQAPSWLGSQATHALSNLGGGTLLAGQELIIEDVAPKVPSRSLTCPVWARPRHVLRAVPGPQERFFPPEALETLFTTPFHLTDAWDRMGLRLRGPALRPIAALQIPSGPVLRGSLQLSGEGTATLLLADHQTTGGYPRLATVVDSDLDGLAQCRPHQTLHFERVTPEEAISLIRHQKTRLARFQQGLA</sequence>
<dbReference type="Gene3D" id="2.40.100.10">
    <property type="entry name" value="Cyclophilin-like"/>
    <property type="match status" value="1"/>
</dbReference>
<reference evidence="5" key="2">
    <citation type="submission" date="2020-09" db="EMBL/GenBank/DDBJ databases">
        <authorList>
            <person name="Sun Q."/>
            <person name="Kim S."/>
        </authorList>
    </citation>
    <scope>NUCLEOTIDE SEQUENCE</scope>
    <source>
        <strain evidence="5">KCTC 23310</strain>
    </source>
</reference>
<dbReference type="RefSeq" id="WP_189411506.1">
    <property type="nucleotide sequence ID" value="NZ_BMYJ01000005.1"/>
</dbReference>
<gene>
    <name evidence="5" type="ORF">GCM10007315_19950</name>
</gene>
<dbReference type="GO" id="GO:0005524">
    <property type="term" value="F:ATP binding"/>
    <property type="evidence" value="ECO:0007669"/>
    <property type="project" value="UniProtKB-KW"/>
</dbReference>
<proteinExistence type="predicted"/>
<evidence type="ECO:0000256" key="3">
    <source>
        <dbReference type="ARBA" id="ARBA00022840"/>
    </source>
</evidence>
<dbReference type="SMART" id="SM00797">
    <property type="entry name" value="AHS2"/>
    <property type="match status" value="1"/>
</dbReference>
<dbReference type="InterPro" id="IPR052708">
    <property type="entry name" value="PxpC"/>
</dbReference>
<dbReference type="PANTHER" id="PTHR43309">
    <property type="entry name" value="5-OXOPROLINASE SUBUNIT C"/>
    <property type="match status" value="1"/>
</dbReference>
<evidence type="ECO:0000259" key="4">
    <source>
        <dbReference type="SMART" id="SM00797"/>
    </source>
</evidence>
<keyword evidence="6" id="KW-1185">Reference proteome</keyword>
<dbReference type="SUPFAM" id="SSF50891">
    <property type="entry name" value="Cyclophilin-like"/>
    <property type="match status" value="1"/>
</dbReference>
<dbReference type="GO" id="GO:0016787">
    <property type="term" value="F:hydrolase activity"/>
    <property type="evidence" value="ECO:0007669"/>
    <property type="project" value="UniProtKB-KW"/>
</dbReference>
<organism evidence="5 6">
    <name type="scientific">Neogemmobacter tilapiae</name>
    <dbReference type="NCBI Taxonomy" id="875041"/>
    <lineage>
        <taxon>Bacteria</taxon>
        <taxon>Pseudomonadati</taxon>
        <taxon>Pseudomonadota</taxon>
        <taxon>Alphaproteobacteria</taxon>
        <taxon>Rhodobacterales</taxon>
        <taxon>Paracoccaceae</taxon>
        <taxon>Neogemmobacter</taxon>
    </lineage>
</organism>
<name>A0A918TNU0_9RHOB</name>
<dbReference type="EMBL" id="BMYJ01000005">
    <property type="protein sequence ID" value="GHC56597.1"/>
    <property type="molecule type" value="Genomic_DNA"/>
</dbReference>
<dbReference type="InterPro" id="IPR003778">
    <property type="entry name" value="CT_A_B"/>
</dbReference>
<keyword evidence="3" id="KW-0067">ATP-binding</keyword>
<dbReference type="Proteomes" id="UP000638981">
    <property type="component" value="Unassembled WGS sequence"/>
</dbReference>
<reference evidence="5" key="1">
    <citation type="journal article" date="2014" name="Int. J. Syst. Evol. Microbiol.">
        <title>Complete genome sequence of Corynebacterium casei LMG S-19264T (=DSM 44701T), isolated from a smear-ripened cheese.</title>
        <authorList>
            <consortium name="US DOE Joint Genome Institute (JGI-PGF)"/>
            <person name="Walter F."/>
            <person name="Albersmeier A."/>
            <person name="Kalinowski J."/>
            <person name="Ruckert C."/>
        </authorList>
    </citation>
    <scope>NUCLEOTIDE SEQUENCE</scope>
    <source>
        <strain evidence="5">KCTC 23310</strain>
    </source>
</reference>
<evidence type="ECO:0000256" key="1">
    <source>
        <dbReference type="ARBA" id="ARBA00022741"/>
    </source>
</evidence>
<comment type="caution">
    <text evidence="5">The sequence shown here is derived from an EMBL/GenBank/DDBJ whole genome shotgun (WGS) entry which is preliminary data.</text>
</comment>
<evidence type="ECO:0000313" key="5">
    <source>
        <dbReference type="EMBL" id="GHC56597.1"/>
    </source>
</evidence>
<protein>
    <submittedName>
        <fullName evidence="5">Allophanate hydrolase</fullName>
    </submittedName>
</protein>